<name>A0AAV4F5A4_9GAST</name>
<feature type="compositionally biased region" description="Polar residues" evidence="1">
    <location>
        <begin position="138"/>
        <end position="149"/>
    </location>
</feature>
<dbReference type="AlphaFoldDB" id="A0AAV4F5A4"/>
<keyword evidence="3" id="KW-1185">Reference proteome</keyword>
<feature type="compositionally biased region" description="Basic and acidic residues" evidence="1">
    <location>
        <begin position="110"/>
        <end position="127"/>
    </location>
</feature>
<comment type="caution">
    <text evidence="2">The sequence shown here is derived from an EMBL/GenBank/DDBJ whole genome shotgun (WGS) entry which is preliminary data.</text>
</comment>
<proteinExistence type="predicted"/>
<feature type="region of interest" description="Disordered" evidence="1">
    <location>
        <begin position="71"/>
        <end position="177"/>
    </location>
</feature>
<dbReference type="EMBL" id="BMAT01007607">
    <property type="protein sequence ID" value="GFR67611.1"/>
    <property type="molecule type" value="Genomic_DNA"/>
</dbReference>
<gene>
    <name evidence="2" type="ORF">ElyMa_003710600</name>
</gene>
<accession>A0AAV4F5A4</accession>
<evidence type="ECO:0000313" key="3">
    <source>
        <dbReference type="Proteomes" id="UP000762676"/>
    </source>
</evidence>
<protein>
    <submittedName>
        <fullName evidence="2">Uncharacterized protein</fullName>
    </submittedName>
</protein>
<feature type="compositionally biased region" description="Basic and acidic residues" evidence="1">
    <location>
        <begin position="85"/>
        <end position="94"/>
    </location>
</feature>
<dbReference type="Proteomes" id="UP000762676">
    <property type="component" value="Unassembled WGS sequence"/>
</dbReference>
<evidence type="ECO:0000256" key="1">
    <source>
        <dbReference type="SAM" id="MobiDB-lite"/>
    </source>
</evidence>
<evidence type="ECO:0000313" key="2">
    <source>
        <dbReference type="EMBL" id="GFR67611.1"/>
    </source>
</evidence>
<sequence>MLLVHNHTSIRRNRQELKNLGLLDDDGSLTEEAVEEATPAMPPQPPTNYFDTAINPRYCSEVLWRAGEDPRQCRARPSRGGTKCWRHDENRRTDATAARHRRIQTALTNRRNDHQRRQDDERQKQLDNSRFGSRRHSVMTSTHCPTENVTLRVDLGTPDDATSKTTDNTSKRTESPR</sequence>
<organism evidence="2 3">
    <name type="scientific">Elysia marginata</name>
    <dbReference type="NCBI Taxonomy" id="1093978"/>
    <lineage>
        <taxon>Eukaryota</taxon>
        <taxon>Metazoa</taxon>
        <taxon>Spiralia</taxon>
        <taxon>Lophotrochozoa</taxon>
        <taxon>Mollusca</taxon>
        <taxon>Gastropoda</taxon>
        <taxon>Heterobranchia</taxon>
        <taxon>Euthyneura</taxon>
        <taxon>Panpulmonata</taxon>
        <taxon>Sacoglossa</taxon>
        <taxon>Placobranchoidea</taxon>
        <taxon>Plakobranchidae</taxon>
        <taxon>Elysia</taxon>
    </lineage>
</organism>
<reference evidence="2 3" key="1">
    <citation type="journal article" date="2021" name="Elife">
        <title>Chloroplast acquisition without the gene transfer in kleptoplastic sea slugs, Plakobranchus ocellatus.</title>
        <authorList>
            <person name="Maeda T."/>
            <person name="Takahashi S."/>
            <person name="Yoshida T."/>
            <person name="Shimamura S."/>
            <person name="Takaki Y."/>
            <person name="Nagai Y."/>
            <person name="Toyoda A."/>
            <person name="Suzuki Y."/>
            <person name="Arimoto A."/>
            <person name="Ishii H."/>
            <person name="Satoh N."/>
            <person name="Nishiyama T."/>
            <person name="Hasebe M."/>
            <person name="Maruyama T."/>
            <person name="Minagawa J."/>
            <person name="Obokata J."/>
            <person name="Shigenobu S."/>
        </authorList>
    </citation>
    <scope>NUCLEOTIDE SEQUENCE [LARGE SCALE GENOMIC DNA]</scope>
</reference>